<evidence type="ECO:0000256" key="1">
    <source>
        <dbReference type="SAM" id="MobiDB-lite"/>
    </source>
</evidence>
<dbReference type="Proteomes" id="UP000054549">
    <property type="component" value="Unassembled WGS sequence"/>
</dbReference>
<reference evidence="2 3" key="1">
    <citation type="submission" date="2014-04" db="EMBL/GenBank/DDBJ databases">
        <title>Evolutionary Origins and Diversification of the Mycorrhizal Mutualists.</title>
        <authorList>
            <consortium name="DOE Joint Genome Institute"/>
            <consortium name="Mycorrhizal Genomics Consortium"/>
            <person name="Kohler A."/>
            <person name="Kuo A."/>
            <person name="Nagy L.G."/>
            <person name="Floudas D."/>
            <person name="Copeland A."/>
            <person name="Barry K.W."/>
            <person name="Cichocki N."/>
            <person name="Veneault-Fourrey C."/>
            <person name="LaButti K."/>
            <person name="Lindquist E.A."/>
            <person name="Lipzen A."/>
            <person name="Lundell T."/>
            <person name="Morin E."/>
            <person name="Murat C."/>
            <person name="Riley R."/>
            <person name="Ohm R."/>
            <person name="Sun H."/>
            <person name="Tunlid A."/>
            <person name="Henrissat B."/>
            <person name="Grigoriev I.V."/>
            <person name="Hibbett D.S."/>
            <person name="Martin F."/>
        </authorList>
    </citation>
    <scope>NUCLEOTIDE SEQUENCE [LARGE SCALE GENOMIC DNA]</scope>
    <source>
        <strain evidence="2 3">Koide BX008</strain>
    </source>
</reference>
<dbReference type="InParanoid" id="A0A0C2SY48"/>
<gene>
    <name evidence="2" type="ORF">M378DRAFT_169913</name>
</gene>
<accession>A0A0C2SY48</accession>
<dbReference type="HOGENOM" id="CLU_2764628_0_0_1"/>
<protein>
    <submittedName>
        <fullName evidence="2">Uncharacterized protein</fullName>
    </submittedName>
</protein>
<feature type="region of interest" description="Disordered" evidence="1">
    <location>
        <begin position="1"/>
        <end position="24"/>
    </location>
</feature>
<sequence length="70" mass="7635">MSSPQPGHASSSTQSTDSGISQIPPNIRGLLQRYVHPSDDDGRMRVALLSLWGSFNVILKQDPQRSKCLA</sequence>
<organism evidence="2 3">
    <name type="scientific">Amanita muscaria (strain Koide BX008)</name>
    <dbReference type="NCBI Taxonomy" id="946122"/>
    <lineage>
        <taxon>Eukaryota</taxon>
        <taxon>Fungi</taxon>
        <taxon>Dikarya</taxon>
        <taxon>Basidiomycota</taxon>
        <taxon>Agaricomycotina</taxon>
        <taxon>Agaricomycetes</taxon>
        <taxon>Agaricomycetidae</taxon>
        <taxon>Agaricales</taxon>
        <taxon>Pluteineae</taxon>
        <taxon>Amanitaceae</taxon>
        <taxon>Amanita</taxon>
    </lineage>
</organism>
<feature type="non-terminal residue" evidence="2">
    <location>
        <position position="70"/>
    </location>
</feature>
<dbReference type="EMBL" id="KN818324">
    <property type="protein sequence ID" value="KIL59034.1"/>
    <property type="molecule type" value="Genomic_DNA"/>
</dbReference>
<name>A0A0C2SY48_AMAMK</name>
<proteinExistence type="predicted"/>
<evidence type="ECO:0000313" key="2">
    <source>
        <dbReference type="EMBL" id="KIL59034.1"/>
    </source>
</evidence>
<dbReference type="AlphaFoldDB" id="A0A0C2SY48"/>
<feature type="compositionally biased region" description="Low complexity" evidence="1">
    <location>
        <begin position="10"/>
        <end position="23"/>
    </location>
</feature>
<evidence type="ECO:0000313" key="3">
    <source>
        <dbReference type="Proteomes" id="UP000054549"/>
    </source>
</evidence>
<keyword evidence="3" id="KW-1185">Reference proteome</keyword>